<accession>A0A0R1QBQ3</accession>
<evidence type="ECO:0000256" key="6">
    <source>
        <dbReference type="ARBA" id="ARBA00023288"/>
    </source>
</evidence>
<dbReference type="EMBL" id="AZEG01000005">
    <property type="protein sequence ID" value="KRL38296.1"/>
    <property type="molecule type" value="Genomic_DNA"/>
</dbReference>
<dbReference type="InterPro" id="IPR003760">
    <property type="entry name" value="PnrA-like"/>
</dbReference>
<evidence type="ECO:0000259" key="7">
    <source>
        <dbReference type="Pfam" id="PF02608"/>
    </source>
</evidence>
<dbReference type="InterPro" id="IPR050957">
    <property type="entry name" value="BMP_lipoprotein"/>
</dbReference>
<sequence>MVEERYTSLHRKLIWGMHSLKKKAVAVLAATLMVGTFLVGCGNNSASSKGTKHSAALVTDGGGIDDKSFNQSAWEGLKSWGKSEGLKKGINGYNYAQSDDDSDFLPNINKLIKAKYATIFGIGYKLDNAISSAAKDNPKTNFAIIDSVVKGRKNVASVTFKTEQSSFLAGVAAAETTKTGRVGFVGGIQSDVIKTFEAGFKQGVKAVNPKIKVDVKYAGSFTKADVGQSLATAMFNNNEDVIFHAAGGTGAGVFTAAKNAAKNGKKVWVVGVDQDQKADGAYKGGNVTLASAVKKVGTAVKDLSKQAAKGKFPGGKTVTYDLKDNGVGIVNDNMSASAWKSVQQYEKKIENGQITVSPK</sequence>
<feature type="domain" description="ABC transporter substrate-binding protein PnrA-like" evidence="7">
    <location>
        <begin position="56"/>
        <end position="356"/>
    </location>
</feature>
<proteinExistence type="inferred from homology"/>
<dbReference type="PATRIC" id="fig|1423812.3.peg.2030"/>
<keyword evidence="3" id="KW-1003">Cell membrane</keyword>
<dbReference type="STRING" id="1423812.FD20_GL001913"/>
<comment type="similarity">
    <text evidence="2">Belongs to the BMP lipoprotein family.</text>
</comment>
<evidence type="ECO:0000256" key="5">
    <source>
        <dbReference type="ARBA" id="ARBA00023136"/>
    </source>
</evidence>
<keyword evidence="6" id="KW-0449">Lipoprotein</keyword>
<evidence type="ECO:0000256" key="3">
    <source>
        <dbReference type="ARBA" id="ARBA00022475"/>
    </source>
</evidence>
<evidence type="ECO:0000256" key="2">
    <source>
        <dbReference type="ARBA" id="ARBA00008610"/>
    </source>
</evidence>
<evidence type="ECO:0000313" key="8">
    <source>
        <dbReference type="EMBL" id="KRL38296.1"/>
    </source>
</evidence>
<dbReference type="Gene3D" id="3.40.50.2300">
    <property type="match status" value="2"/>
</dbReference>
<dbReference type="PANTHER" id="PTHR34296:SF2">
    <property type="entry name" value="ABC TRANSPORTER GUANOSINE-BINDING PROTEIN NUPN"/>
    <property type="match status" value="1"/>
</dbReference>
<keyword evidence="4" id="KW-0732">Signal</keyword>
<keyword evidence="5" id="KW-0472">Membrane</keyword>
<dbReference type="GO" id="GO:0005886">
    <property type="term" value="C:plasma membrane"/>
    <property type="evidence" value="ECO:0007669"/>
    <property type="project" value="UniProtKB-SubCell"/>
</dbReference>
<protein>
    <submittedName>
        <fullName evidence="8">ABC transporter binding protein</fullName>
    </submittedName>
</protein>
<keyword evidence="9" id="KW-1185">Reference proteome</keyword>
<organism evidence="8 9">
    <name type="scientific">Liquorilactobacillus uvarum DSM 19971</name>
    <dbReference type="NCBI Taxonomy" id="1423812"/>
    <lineage>
        <taxon>Bacteria</taxon>
        <taxon>Bacillati</taxon>
        <taxon>Bacillota</taxon>
        <taxon>Bacilli</taxon>
        <taxon>Lactobacillales</taxon>
        <taxon>Lactobacillaceae</taxon>
        <taxon>Liquorilactobacillus</taxon>
    </lineage>
</organism>
<dbReference type="SUPFAM" id="SSF53822">
    <property type="entry name" value="Periplasmic binding protein-like I"/>
    <property type="match status" value="1"/>
</dbReference>
<dbReference type="PANTHER" id="PTHR34296">
    <property type="entry name" value="TRANSCRIPTIONAL ACTIVATOR PROTEIN MED"/>
    <property type="match status" value="1"/>
</dbReference>
<dbReference type="InterPro" id="IPR028082">
    <property type="entry name" value="Peripla_BP_I"/>
</dbReference>
<dbReference type="AlphaFoldDB" id="A0A0R1QBQ3"/>
<comment type="caution">
    <text evidence="8">The sequence shown here is derived from an EMBL/GenBank/DDBJ whole genome shotgun (WGS) entry which is preliminary data.</text>
</comment>
<dbReference type="Pfam" id="PF02608">
    <property type="entry name" value="Bmp"/>
    <property type="match status" value="1"/>
</dbReference>
<dbReference type="CDD" id="cd06354">
    <property type="entry name" value="PBP1_PrnA-like"/>
    <property type="match status" value="1"/>
</dbReference>
<comment type="subcellular location">
    <subcellularLocation>
        <location evidence="1">Cell membrane</location>
        <topology evidence="1">Lipid-anchor</topology>
    </subcellularLocation>
</comment>
<evidence type="ECO:0000313" key="9">
    <source>
        <dbReference type="Proteomes" id="UP000051155"/>
    </source>
</evidence>
<gene>
    <name evidence="8" type="ORF">FD20_GL001913</name>
</gene>
<evidence type="ECO:0000256" key="4">
    <source>
        <dbReference type="ARBA" id="ARBA00022729"/>
    </source>
</evidence>
<dbReference type="Proteomes" id="UP000051155">
    <property type="component" value="Unassembled WGS sequence"/>
</dbReference>
<name>A0A0R1QBQ3_9LACO</name>
<evidence type="ECO:0000256" key="1">
    <source>
        <dbReference type="ARBA" id="ARBA00004193"/>
    </source>
</evidence>
<reference evidence="8 9" key="1">
    <citation type="journal article" date="2015" name="Genome Announc.">
        <title>Expanding the biotechnology potential of lactobacilli through comparative genomics of 213 strains and associated genera.</title>
        <authorList>
            <person name="Sun Z."/>
            <person name="Harris H.M."/>
            <person name="McCann A."/>
            <person name="Guo C."/>
            <person name="Argimon S."/>
            <person name="Zhang W."/>
            <person name="Yang X."/>
            <person name="Jeffery I.B."/>
            <person name="Cooney J.C."/>
            <person name="Kagawa T.F."/>
            <person name="Liu W."/>
            <person name="Song Y."/>
            <person name="Salvetti E."/>
            <person name="Wrobel A."/>
            <person name="Rasinkangas P."/>
            <person name="Parkhill J."/>
            <person name="Rea M.C."/>
            <person name="O'Sullivan O."/>
            <person name="Ritari J."/>
            <person name="Douillard F.P."/>
            <person name="Paul Ross R."/>
            <person name="Yang R."/>
            <person name="Briner A.E."/>
            <person name="Felis G.E."/>
            <person name="de Vos W.M."/>
            <person name="Barrangou R."/>
            <person name="Klaenhammer T.R."/>
            <person name="Caufield P.W."/>
            <person name="Cui Y."/>
            <person name="Zhang H."/>
            <person name="O'Toole P.W."/>
        </authorList>
    </citation>
    <scope>NUCLEOTIDE SEQUENCE [LARGE SCALE GENOMIC DNA]</scope>
    <source>
        <strain evidence="8 9">DSM 19971</strain>
    </source>
</reference>